<dbReference type="SUPFAM" id="SSF102114">
    <property type="entry name" value="Radical SAM enzymes"/>
    <property type="match status" value="1"/>
</dbReference>
<dbReference type="KEGG" id="mcn:Mcup_0673"/>
<dbReference type="InterPro" id="IPR007197">
    <property type="entry name" value="rSAM"/>
</dbReference>
<protein>
    <submittedName>
        <fullName evidence="6">Radical SAM domain-containing protein</fullName>
    </submittedName>
</protein>
<evidence type="ECO:0000256" key="2">
    <source>
        <dbReference type="ARBA" id="ARBA00022723"/>
    </source>
</evidence>
<accession>F4G1G5</accession>
<dbReference type="GO" id="GO:0003824">
    <property type="term" value="F:catalytic activity"/>
    <property type="evidence" value="ECO:0007669"/>
    <property type="project" value="InterPro"/>
</dbReference>
<gene>
    <name evidence="6" type="ordered locus">Mcup_0673</name>
</gene>
<dbReference type="RefSeq" id="WP_013737276.1">
    <property type="nucleotide sequence ID" value="NC_015435.1"/>
</dbReference>
<keyword evidence="3" id="KW-0408">Iron</keyword>
<dbReference type="Pfam" id="PF04055">
    <property type="entry name" value="Radical_SAM"/>
    <property type="match status" value="1"/>
</dbReference>
<dbReference type="SMART" id="SM00729">
    <property type="entry name" value="Elp3"/>
    <property type="match status" value="1"/>
</dbReference>
<keyword evidence="7" id="KW-1185">Reference proteome</keyword>
<dbReference type="SFLD" id="SFLDG01098">
    <property type="entry name" value="Uncharacterised_Radical_SAM_Su"/>
    <property type="match status" value="1"/>
</dbReference>
<dbReference type="PROSITE" id="PS51918">
    <property type="entry name" value="RADICAL_SAM"/>
    <property type="match status" value="1"/>
</dbReference>
<dbReference type="InterPro" id="IPR013785">
    <property type="entry name" value="Aldolase_TIM"/>
</dbReference>
<dbReference type="PATRIC" id="fig|1006006.8.peg.675"/>
<evidence type="ECO:0000256" key="3">
    <source>
        <dbReference type="ARBA" id="ARBA00023004"/>
    </source>
</evidence>
<dbReference type="AlphaFoldDB" id="F4G1G5"/>
<dbReference type="STRING" id="1006006.Mcup_0673"/>
<dbReference type="SFLD" id="SFLDS00029">
    <property type="entry name" value="Radical_SAM"/>
    <property type="match status" value="1"/>
</dbReference>
<dbReference type="Proteomes" id="UP000007812">
    <property type="component" value="Chromosome"/>
</dbReference>
<reference evidence="6 7" key="1">
    <citation type="journal article" date="2011" name="J. Bacteriol.">
        <title>Complete genome sequence of Metallosphaera cuprina, a metal sulfide-oxidizing archaeon from a hot spring.</title>
        <authorList>
            <person name="Liu L.J."/>
            <person name="You X.Y."/>
            <person name="Zheng H."/>
            <person name="Wang S."/>
            <person name="Jiang C.Y."/>
            <person name="Liu S.J."/>
        </authorList>
    </citation>
    <scope>NUCLEOTIDE SEQUENCE [LARGE SCALE GENOMIC DNA]</scope>
    <source>
        <strain evidence="6 7">Ar-4</strain>
    </source>
</reference>
<keyword evidence="2" id="KW-0479">Metal-binding</keyword>
<dbReference type="eggNOG" id="arCOG00662">
    <property type="taxonomic scope" value="Archaea"/>
</dbReference>
<dbReference type="GO" id="GO:0051536">
    <property type="term" value="F:iron-sulfur cluster binding"/>
    <property type="evidence" value="ECO:0007669"/>
    <property type="project" value="UniProtKB-KW"/>
</dbReference>
<dbReference type="EMBL" id="CP002656">
    <property type="protein sequence ID" value="AEB94778.1"/>
    <property type="molecule type" value="Genomic_DNA"/>
</dbReference>
<dbReference type="Gene3D" id="3.20.20.70">
    <property type="entry name" value="Aldolase class I"/>
    <property type="match status" value="1"/>
</dbReference>
<evidence type="ECO:0000256" key="1">
    <source>
        <dbReference type="ARBA" id="ARBA00022691"/>
    </source>
</evidence>
<dbReference type="InterPro" id="IPR006638">
    <property type="entry name" value="Elp3/MiaA/NifB-like_rSAM"/>
</dbReference>
<organism evidence="6 7">
    <name type="scientific">Metallosphaera cuprina (strain Ar-4)</name>
    <dbReference type="NCBI Taxonomy" id="1006006"/>
    <lineage>
        <taxon>Archaea</taxon>
        <taxon>Thermoproteota</taxon>
        <taxon>Thermoprotei</taxon>
        <taxon>Sulfolobales</taxon>
        <taxon>Sulfolobaceae</taxon>
        <taxon>Metallosphaera</taxon>
    </lineage>
</organism>
<name>F4G1G5_METCR</name>
<dbReference type="HOGENOM" id="CLU_054041_0_0_2"/>
<dbReference type="OrthoDB" id="15118at2157"/>
<dbReference type="GeneID" id="10492864"/>
<dbReference type="InterPro" id="IPR058240">
    <property type="entry name" value="rSAM_sf"/>
</dbReference>
<keyword evidence="1" id="KW-0949">S-adenosyl-L-methionine</keyword>
<evidence type="ECO:0000259" key="5">
    <source>
        <dbReference type="PROSITE" id="PS51918"/>
    </source>
</evidence>
<evidence type="ECO:0000256" key="4">
    <source>
        <dbReference type="ARBA" id="ARBA00023014"/>
    </source>
</evidence>
<evidence type="ECO:0000313" key="7">
    <source>
        <dbReference type="Proteomes" id="UP000007812"/>
    </source>
</evidence>
<evidence type="ECO:0000313" key="6">
    <source>
        <dbReference type="EMBL" id="AEB94778.1"/>
    </source>
</evidence>
<dbReference type="GO" id="GO:0046872">
    <property type="term" value="F:metal ion binding"/>
    <property type="evidence" value="ECO:0007669"/>
    <property type="project" value="UniProtKB-KW"/>
</dbReference>
<proteinExistence type="predicted"/>
<keyword evidence="4" id="KW-0411">Iron-sulfur</keyword>
<feature type="domain" description="Radical SAM core" evidence="5">
    <location>
        <begin position="35"/>
        <end position="274"/>
    </location>
</feature>
<sequence>MTLRLGEVKPISSPDWVRLSFGADMVLGFSPGKFLRGALNTTINLLQYYPDGCKANCIYCGQAREVSQGPDCKTLIRVEWPIRPLNQVLERIKERQGDPDLGLQRICVGQLAHPRASPDSIEITKRIREHGIELQISELVTATYTSRDDMIKMKEAGANMIDVAIDAASKRVFDSVRGKPVRSMHSWERYLKGIDDAVEVFGKMNAGIHLIIGLGETEKEAVNLMLYAHSRGAKISLFAFYPEEMTPMENRKPVPVHVYRRMQLARWLIENDLAKAEDFIFNEKEQLVDINLSSDLTFRELSGAFLTSGCPGCNRPYSNERPGDRLRNIPWYPSEKQTLNALKASKLPSVKRFLE</sequence>
<dbReference type="CDD" id="cd01335">
    <property type="entry name" value="Radical_SAM"/>
    <property type="match status" value="1"/>
</dbReference>